<dbReference type="Gene3D" id="2.150.10.10">
    <property type="entry name" value="Serralysin-like metalloprotease, C-terminal"/>
    <property type="match status" value="2"/>
</dbReference>
<feature type="region of interest" description="Disordered" evidence="3">
    <location>
        <begin position="187"/>
        <end position="209"/>
    </location>
</feature>
<feature type="region of interest" description="Disordered" evidence="3">
    <location>
        <begin position="661"/>
        <end position="684"/>
    </location>
</feature>
<dbReference type="SUPFAM" id="SSF51120">
    <property type="entry name" value="beta-Roll"/>
    <property type="match status" value="2"/>
</dbReference>
<dbReference type="PANTHER" id="PTHR38340:SF1">
    <property type="entry name" value="S-LAYER PROTEIN"/>
    <property type="match status" value="1"/>
</dbReference>
<proteinExistence type="predicted"/>
<accession>A0A0P1IBI0</accession>
<dbReference type="Pfam" id="PF00353">
    <property type="entry name" value="HemolysinCabind"/>
    <property type="match status" value="4"/>
</dbReference>
<keyword evidence="2" id="KW-0964">Secreted</keyword>
<dbReference type="EMBL" id="CYTW01000001">
    <property type="protein sequence ID" value="CUJ86661.1"/>
    <property type="molecule type" value="Genomic_DNA"/>
</dbReference>
<dbReference type="RefSeq" id="WP_058309864.1">
    <property type="nucleotide sequence ID" value="NZ_CYTW01000001.1"/>
</dbReference>
<dbReference type="PROSITE" id="PS00330">
    <property type="entry name" value="HEMOLYSIN_CALCIUM"/>
    <property type="match status" value="3"/>
</dbReference>
<evidence type="ECO:0000256" key="2">
    <source>
        <dbReference type="ARBA" id="ARBA00022525"/>
    </source>
</evidence>
<dbReference type="InterPro" id="IPR001343">
    <property type="entry name" value="Hemolysn_Ca-bd"/>
</dbReference>
<evidence type="ECO:0000313" key="4">
    <source>
        <dbReference type="EMBL" id="CUJ86661.1"/>
    </source>
</evidence>
<dbReference type="GO" id="GO:0005509">
    <property type="term" value="F:calcium ion binding"/>
    <property type="evidence" value="ECO:0007669"/>
    <property type="project" value="InterPro"/>
</dbReference>
<evidence type="ECO:0000256" key="1">
    <source>
        <dbReference type="ARBA" id="ARBA00004613"/>
    </source>
</evidence>
<dbReference type="AlphaFoldDB" id="A0A0P1IBI0"/>
<organism evidence="4 5">
    <name type="scientific">Shimia thalassica</name>
    <dbReference type="NCBI Taxonomy" id="1715693"/>
    <lineage>
        <taxon>Bacteria</taxon>
        <taxon>Pseudomonadati</taxon>
        <taxon>Pseudomonadota</taxon>
        <taxon>Alphaproteobacteria</taxon>
        <taxon>Rhodobacterales</taxon>
        <taxon>Roseobacteraceae</taxon>
    </lineage>
</organism>
<dbReference type="PANTHER" id="PTHR38340">
    <property type="entry name" value="S-LAYER PROTEIN"/>
    <property type="match status" value="1"/>
</dbReference>
<dbReference type="GO" id="GO:0005576">
    <property type="term" value="C:extracellular region"/>
    <property type="evidence" value="ECO:0007669"/>
    <property type="project" value="UniProtKB-SubCell"/>
</dbReference>
<evidence type="ECO:0000256" key="3">
    <source>
        <dbReference type="SAM" id="MobiDB-lite"/>
    </source>
</evidence>
<dbReference type="InterPro" id="IPR018511">
    <property type="entry name" value="Hemolysin-typ_Ca-bd_CS"/>
</dbReference>
<dbReference type="PRINTS" id="PR00313">
    <property type="entry name" value="CABNDNGRPT"/>
</dbReference>
<keyword evidence="5" id="KW-1185">Reference proteome</keyword>
<gene>
    <name evidence="4" type="primary">hlyA_3</name>
    <name evidence="4" type="ORF">PH7735_00648</name>
</gene>
<dbReference type="Proteomes" id="UP000051870">
    <property type="component" value="Unassembled WGS sequence"/>
</dbReference>
<dbReference type="InterPro" id="IPR011049">
    <property type="entry name" value="Serralysin-like_metalloprot_C"/>
</dbReference>
<comment type="subcellular location">
    <subcellularLocation>
        <location evidence="1">Secreted</location>
    </subcellularLocation>
</comment>
<evidence type="ECO:0000313" key="5">
    <source>
        <dbReference type="Proteomes" id="UP000051870"/>
    </source>
</evidence>
<sequence>MTNYYDAQSAPHLVNTFSDRTQIGSAITPLIDGGYVIVWASHEEAGGSQTDVKGQIFADDGSPVGEELLLNQETEGTQTQPAVYARPDGGFQVLYRANGADSSGSGILGRGFDATGTPVSDEFLINAGAEDGTQFDPEFVILSHDFGNRVFEEMVAVWLSLPTGADAATGLAATNIGLEAGSHSYVRDLDGGSRPDQPHGAEDPQRSRPDIALLNDGRAVAVWHVADVHDLASVYPGIVGVISDSTGLLSSRREFTVATRPEGYPIADPSVAALSDGGFVVAYHTDPFDNGNYRISWVTYDEDGDRERSGMVRRDGGVPNDEGIVIFPIGTTFAPEFNSQVVGLPGGGFLLLWWSPAHEDSPNGIYAQEFNAEGDAQHGIVELVADTPINGDIEVAALDDGDLVLTWTSNAAGTDGYDIMSQRISRLGDLRGDDEDNVLVGGSLFDRIEGGAGDDTLTGGNGGDTLIGGAGNDIIIGHGDTRDKRDVVYAGDGDDSVSGGWGNDELRGDAGNDTLEGGFGSDTVIGGAGHDHVNGSAWSDMLFGGGDDDFVNGGFGHDSLNGGAGADTFFHLGTADHGSDWIQDFDDAEGDILVFGDVSATADDFQVNYAHRDFSGSDFVDEAFIIYRPTGQIIWALVDGGAQASIQLQIAGQRANIVDSVPTDGPASMPAESPADMSNTDFLF</sequence>
<dbReference type="InterPro" id="IPR050557">
    <property type="entry name" value="RTX_toxin/Mannuronan_C5-epim"/>
</dbReference>
<name>A0A0P1IBI0_9RHOB</name>
<dbReference type="STRING" id="1715693.PH7735_00648"/>
<dbReference type="GeneID" id="83879726"/>
<reference evidence="5" key="1">
    <citation type="submission" date="2015-09" db="EMBL/GenBank/DDBJ databases">
        <authorList>
            <person name="Rodrigo-Torres Lidia"/>
            <person name="Arahal R.David."/>
        </authorList>
    </citation>
    <scope>NUCLEOTIDE SEQUENCE [LARGE SCALE GENOMIC DNA]</scope>
    <source>
        <strain evidence="5">CECT 7735</strain>
    </source>
</reference>
<protein>
    <submittedName>
        <fullName evidence="4">Hemolysin, chromosomal</fullName>
    </submittedName>
</protein>